<gene>
    <name evidence="2" type="ORF">BOTCAL_0121g00090</name>
</gene>
<evidence type="ECO:0000256" key="1">
    <source>
        <dbReference type="SAM" id="MobiDB-lite"/>
    </source>
</evidence>
<evidence type="ECO:0000313" key="3">
    <source>
        <dbReference type="Proteomes" id="UP000297299"/>
    </source>
</evidence>
<protein>
    <submittedName>
        <fullName evidence="2">Uncharacterized protein</fullName>
    </submittedName>
</protein>
<feature type="region of interest" description="Disordered" evidence="1">
    <location>
        <begin position="49"/>
        <end position="81"/>
    </location>
</feature>
<sequence>MDSAEGRTLRPTTSAPTGAIVAQNVPETVPTTRAKNMRTPYVLAKIQMTRQKSPAKKVHVPAMLIRPVASENAPTNGRPRP</sequence>
<name>A0A4Y8D4M5_9HELO</name>
<dbReference type="AlphaFoldDB" id="A0A4Y8D4M5"/>
<evidence type="ECO:0000313" key="2">
    <source>
        <dbReference type="EMBL" id="TEY68300.1"/>
    </source>
</evidence>
<accession>A0A4Y8D4M5</accession>
<proteinExistence type="predicted"/>
<organism evidence="2 3">
    <name type="scientific">Botryotinia calthae</name>
    <dbReference type="NCBI Taxonomy" id="38488"/>
    <lineage>
        <taxon>Eukaryota</taxon>
        <taxon>Fungi</taxon>
        <taxon>Dikarya</taxon>
        <taxon>Ascomycota</taxon>
        <taxon>Pezizomycotina</taxon>
        <taxon>Leotiomycetes</taxon>
        <taxon>Helotiales</taxon>
        <taxon>Sclerotiniaceae</taxon>
        <taxon>Botryotinia</taxon>
    </lineage>
</organism>
<comment type="caution">
    <text evidence="2">The sequence shown here is derived from an EMBL/GenBank/DDBJ whole genome shotgun (WGS) entry which is preliminary data.</text>
</comment>
<dbReference type="Proteomes" id="UP000297299">
    <property type="component" value="Unassembled WGS sequence"/>
</dbReference>
<keyword evidence="3" id="KW-1185">Reference proteome</keyword>
<dbReference type="EMBL" id="PHWZ01000121">
    <property type="protein sequence ID" value="TEY68300.1"/>
    <property type="molecule type" value="Genomic_DNA"/>
</dbReference>
<reference evidence="2 3" key="1">
    <citation type="submission" date="2017-11" db="EMBL/GenBank/DDBJ databases">
        <title>Comparative genomics of Botrytis spp.</title>
        <authorList>
            <person name="Valero-Jimenez C.A."/>
            <person name="Tapia P."/>
            <person name="Veloso J."/>
            <person name="Silva-Moreno E."/>
            <person name="Staats M."/>
            <person name="Valdes J.H."/>
            <person name="Van Kan J.A.L."/>
        </authorList>
    </citation>
    <scope>NUCLEOTIDE SEQUENCE [LARGE SCALE GENOMIC DNA]</scope>
    <source>
        <strain evidence="2 3">MUCL2830</strain>
    </source>
</reference>